<dbReference type="CDD" id="cd03809">
    <property type="entry name" value="GT4_MtfB-like"/>
    <property type="match status" value="1"/>
</dbReference>
<gene>
    <name evidence="2" type="ORF">SAMN07250955_11842</name>
</gene>
<organism evidence="2 3">
    <name type="scientific">Arboricoccus pini</name>
    <dbReference type="NCBI Taxonomy" id="1963835"/>
    <lineage>
        <taxon>Bacteria</taxon>
        <taxon>Pseudomonadati</taxon>
        <taxon>Pseudomonadota</taxon>
        <taxon>Alphaproteobacteria</taxon>
        <taxon>Geminicoccales</taxon>
        <taxon>Geminicoccaceae</taxon>
        <taxon>Arboricoccus</taxon>
    </lineage>
</organism>
<dbReference type="InterPro" id="IPR001296">
    <property type="entry name" value="Glyco_trans_1"/>
</dbReference>
<dbReference type="EMBL" id="FYEH01000018">
    <property type="protein sequence ID" value="SNB78325.1"/>
    <property type="molecule type" value="Genomic_DNA"/>
</dbReference>
<evidence type="ECO:0000259" key="1">
    <source>
        <dbReference type="Pfam" id="PF00534"/>
    </source>
</evidence>
<dbReference type="SUPFAM" id="SSF53756">
    <property type="entry name" value="UDP-Glycosyltransferase/glycogen phosphorylase"/>
    <property type="match status" value="1"/>
</dbReference>
<evidence type="ECO:0000313" key="2">
    <source>
        <dbReference type="EMBL" id="SNB78325.1"/>
    </source>
</evidence>
<dbReference type="Pfam" id="PF00534">
    <property type="entry name" value="Glycos_transf_1"/>
    <property type="match status" value="1"/>
</dbReference>
<dbReference type="Gene3D" id="3.40.50.2000">
    <property type="entry name" value="Glycogen Phosphorylase B"/>
    <property type="match status" value="1"/>
</dbReference>
<accession>A0A212S037</accession>
<protein>
    <recommendedName>
        <fullName evidence="1">Glycosyl transferase family 1 domain-containing protein</fullName>
    </recommendedName>
</protein>
<dbReference type="AlphaFoldDB" id="A0A212S037"/>
<reference evidence="2 3" key="1">
    <citation type="submission" date="2017-06" db="EMBL/GenBank/DDBJ databases">
        <authorList>
            <person name="Kim H.J."/>
            <person name="Triplett B.A."/>
        </authorList>
    </citation>
    <scope>NUCLEOTIDE SEQUENCE [LARGE SCALE GENOMIC DNA]</scope>
    <source>
        <strain evidence="2 3">B29T1</strain>
    </source>
</reference>
<dbReference type="GO" id="GO:0016757">
    <property type="term" value="F:glycosyltransferase activity"/>
    <property type="evidence" value="ECO:0007669"/>
    <property type="project" value="InterPro"/>
</dbReference>
<name>A0A212S037_9PROT</name>
<dbReference type="PANTHER" id="PTHR46401:SF8">
    <property type="entry name" value="BLL6006 PROTEIN"/>
    <property type="match status" value="1"/>
</dbReference>
<dbReference type="PANTHER" id="PTHR46401">
    <property type="entry name" value="GLYCOSYLTRANSFERASE WBBK-RELATED"/>
    <property type="match status" value="1"/>
</dbReference>
<sequence length="490" mass="53749">MSDTSRAPRVLVELRPCFQGHAGIPQETRLIFAMLAAQGDIRPCGLVNTLAGFAVPSAGKTLSIEANSRLLIAIDRASQGIRARNITAKLRRRMIKSNSALLRRLAGHHREPAALVDLDPAFFGDFIWTRLFAMTLAPERRAQVMASDFSALGTSWNEADRFCGRPQETQAIVSEDFDFFLAQTPSPFRMSARTQTIVRYHDAIPIFWPHTISDTTAHNRTHDRGLKASLREKAVFVCTSEPVARDLLVLAPEAEASIEVIPDLVSPAFRPDPQPLQTVAEIMVARRHGVDEPTPSAVRQEIEQLLASGGAGNFVMAVSTIEPRKNFDLLLRAWQLAAGGPGSRLVIVGRPGWRCDDDLRQIRTQVSLGRVVHLAGVPLEELRILYTAAKAVVCPSRAEGFDLSGIEAMACGSAVLASDIPVHRWVYGEAAGYFDAYDPNALSLLLKAALAGENVIQCLRARGPAQAGLYGEAALAPRWQSLFERRRRQR</sequence>
<dbReference type="OrthoDB" id="9801609at2"/>
<keyword evidence="3" id="KW-1185">Reference proteome</keyword>
<proteinExistence type="predicted"/>
<dbReference type="RefSeq" id="WP_088562858.1">
    <property type="nucleotide sequence ID" value="NZ_FYEH01000018.1"/>
</dbReference>
<feature type="domain" description="Glycosyl transferase family 1" evidence="1">
    <location>
        <begin position="301"/>
        <end position="453"/>
    </location>
</feature>
<evidence type="ECO:0000313" key="3">
    <source>
        <dbReference type="Proteomes" id="UP000197065"/>
    </source>
</evidence>
<dbReference type="Proteomes" id="UP000197065">
    <property type="component" value="Unassembled WGS sequence"/>
</dbReference>